<feature type="transmembrane region" description="Helical" evidence="1">
    <location>
        <begin position="39"/>
        <end position="61"/>
    </location>
</feature>
<organism evidence="2 3">
    <name type="scientific">Brachyspira suanatina</name>
    <dbReference type="NCBI Taxonomy" id="381802"/>
    <lineage>
        <taxon>Bacteria</taxon>
        <taxon>Pseudomonadati</taxon>
        <taxon>Spirochaetota</taxon>
        <taxon>Spirochaetia</taxon>
        <taxon>Brachyspirales</taxon>
        <taxon>Brachyspiraceae</taxon>
        <taxon>Brachyspira</taxon>
    </lineage>
</organism>
<accession>A0A0G4K3U2</accession>
<sequence length="153" mass="17666">MAKTIKCKSCKTVNDKYAKQCRSCGTLLYPEISHKKAELITIILDAIFAFIYLFGIYLFIVNCNNNETPKYITILPAPNTLPYFLIILLFAAFAASKILYIVNVFALKKDVIYTIRRFSMFIEAIIMFPLQTILALYFYEPATNQDKMNKKMD</sequence>
<keyword evidence="1" id="KW-0812">Transmembrane</keyword>
<keyword evidence="3" id="KW-1185">Reference proteome</keyword>
<name>A0A0G4K3U2_9SPIR</name>
<gene>
    <name evidence="2" type="ORF">BRSU_0252</name>
</gene>
<dbReference type="OrthoDB" id="307581at2"/>
<dbReference type="AlphaFoldDB" id="A0A0G4K3U2"/>
<feature type="transmembrane region" description="Helical" evidence="1">
    <location>
        <begin position="118"/>
        <end position="139"/>
    </location>
</feature>
<proteinExistence type="predicted"/>
<evidence type="ECO:0000256" key="1">
    <source>
        <dbReference type="SAM" id="Phobius"/>
    </source>
</evidence>
<keyword evidence="1" id="KW-0472">Membrane</keyword>
<reference evidence="3" key="1">
    <citation type="submission" date="2015-04" db="EMBL/GenBank/DDBJ databases">
        <authorList>
            <person name="Mushtaq Mamoona"/>
        </authorList>
    </citation>
    <scope>NUCLEOTIDE SEQUENCE [LARGE SCALE GENOMIC DNA]</scope>
    <source>
        <strain evidence="3">AN4859/03</strain>
    </source>
</reference>
<protein>
    <submittedName>
        <fullName evidence="2">Uncharacterized protein</fullName>
    </submittedName>
</protein>
<evidence type="ECO:0000313" key="2">
    <source>
        <dbReference type="EMBL" id="CRF31601.1"/>
    </source>
</evidence>
<keyword evidence="1" id="KW-1133">Transmembrane helix</keyword>
<dbReference type="EMBL" id="CVLB01000001">
    <property type="protein sequence ID" value="CRF31601.1"/>
    <property type="molecule type" value="Genomic_DNA"/>
</dbReference>
<evidence type="ECO:0000313" key="3">
    <source>
        <dbReference type="Proteomes" id="UP000043763"/>
    </source>
</evidence>
<dbReference type="Proteomes" id="UP000043763">
    <property type="component" value="Unassembled WGS sequence"/>
</dbReference>
<dbReference type="RefSeq" id="WP_048593407.1">
    <property type="nucleotide sequence ID" value="NZ_CVLB01000001.1"/>
</dbReference>
<feature type="transmembrane region" description="Helical" evidence="1">
    <location>
        <begin position="81"/>
        <end position="106"/>
    </location>
</feature>